<evidence type="ECO:0000256" key="11">
    <source>
        <dbReference type="PIRSR" id="PIRSR000350-3"/>
    </source>
</evidence>
<dbReference type="GO" id="GO:0006103">
    <property type="term" value="P:2-oxoglutarate metabolic process"/>
    <property type="evidence" value="ECO:0007669"/>
    <property type="project" value="TreeGrafter"/>
</dbReference>
<feature type="binding site" evidence="11">
    <location>
        <begin position="182"/>
        <end position="189"/>
    </location>
    <ligand>
        <name>NAD(+)</name>
        <dbReference type="ChEBI" id="CHEBI:57540"/>
    </ligand>
</feature>
<name>A0A178HYA7_9HYPH</name>
<evidence type="ECO:0000313" key="17">
    <source>
        <dbReference type="Proteomes" id="UP000078389"/>
    </source>
</evidence>
<dbReference type="InterPro" id="IPR023753">
    <property type="entry name" value="FAD/NAD-binding_dom"/>
</dbReference>
<keyword evidence="4 11" id="KW-0274">FAD</keyword>
<dbReference type="PANTHER" id="PTHR22912">
    <property type="entry name" value="DISULFIDE OXIDOREDUCTASE"/>
    <property type="match status" value="1"/>
</dbReference>
<dbReference type="InterPro" id="IPR012999">
    <property type="entry name" value="Pyr_OxRdtase_I_AS"/>
</dbReference>
<feature type="binding site" evidence="11">
    <location>
        <begin position="145"/>
        <end position="147"/>
    </location>
    <ligand>
        <name>FAD</name>
        <dbReference type="ChEBI" id="CHEBI:57692"/>
    </ligand>
</feature>
<dbReference type="AlphaFoldDB" id="A0A178HYA7"/>
<keyword evidence="7" id="KW-1015">Disulfide bond</keyword>
<evidence type="ECO:0000256" key="10">
    <source>
        <dbReference type="PIRSR" id="PIRSR000350-2"/>
    </source>
</evidence>
<dbReference type="GO" id="GO:0004148">
    <property type="term" value="F:dihydrolipoyl dehydrogenase (NADH) activity"/>
    <property type="evidence" value="ECO:0007669"/>
    <property type="project" value="UniProtKB-EC"/>
</dbReference>
<feature type="binding site" evidence="11">
    <location>
        <begin position="322"/>
        <end position="325"/>
    </location>
    <ligand>
        <name>FAD</name>
        <dbReference type="ChEBI" id="CHEBI:57692"/>
    </ligand>
</feature>
<dbReference type="Gene3D" id="3.50.50.60">
    <property type="entry name" value="FAD/NAD(P)-binding domain"/>
    <property type="match status" value="2"/>
</dbReference>
<comment type="catalytic activity">
    <reaction evidence="9 13">
        <text>N(6)-[(R)-dihydrolipoyl]-L-lysyl-[protein] + NAD(+) = N(6)-[(R)-lipoyl]-L-lysyl-[protein] + NADH + H(+)</text>
        <dbReference type="Rhea" id="RHEA:15045"/>
        <dbReference type="Rhea" id="RHEA-COMP:10474"/>
        <dbReference type="Rhea" id="RHEA-COMP:10475"/>
        <dbReference type="ChEBI" id="CHEBI:15378"/>
        <dbReference type="ChEBI" id="CHEBI:57540"/>
        <dbReference type="ChEBI" id="CHEBI:57945"/>
        <dbReference type="ChEBI" id="CHEBI:83099"/>
        <dbReference type="ChEBI" id="CHEBI:83100"/>
        <dbReference type="EC" id="1.8.1.4"/>
    </reaction>
</comment>
<comment type="caution">
    <text evidence="16">The sequence shown here is derived from an EMBL/GenBank/DDBJ whole genome shotgun (WGS) entry which is preliminary data.</text>
</comment>
<dbReference type="PANTHER" id="PTHR22912:SF151">
    <property type="entry name" value="DIHYDROLIPOYL DEHYDROGENASE, MITOCHONDRIAL"/>
    <property type="match status" value="1"/>
</dbReference>
<dbReference type="EMBL" id="LVVY01000086">
    <property type="protein sequence ID" value="OAM77024.1"/>
    <property type="molecule type" value="Genomic_DNA"/>
</dbReference>
<keyword evidence="6 11" id="KW-0520">NAD</keyword>
<feature type="binding site" evidence="11">
    <location>
        <position position="52"/>
    </location>
    <ligand>
        <name>FAD</name>
        <dbReference type="ChEBI" id="CHEBI:57692"/>
    </ligand>
</feature>
<feature type="binding site" evidence="11">
    <location>
        <position position="316"/>
    </location>
    <ligand>
        <name>FAD</name>
        <dbReference type="ChEBI" id="CHEBI:57692"/>
    </ligand>
</feature>
<comment type="similarity">
    <text evidence="1 13">Belongs to the class-I pyridine nucleotide-disulfide oxidoreductase family.</text>
</comment>
<evidence type="ECO:0000256" key="3">
    <source>
        <dbReference type="ARBA" id="ARBA00022630"/>
    </source>
</evidence>
<evidence type="ECO:0000256" key="12">
    <source>
        <dbReference type="PIRSR" id="PIRSR000350-4"/>
    </source>
</evidence>
<evidence type="ECO:0000256" key="1">
    <source>
        <dbReference type="ARBA" id="ARBA00007532"/>
    </source>
</evidence>
<dbReference type="Pfam" id="PF02852">
    <property type="entry name" value="Pyr_redox_dim"/>
    <property type="match status" value="1"/>
</dbReference>
<organism evidence="16 17">
    <name type="scientific">Devosia elaeis</name>
    <dbReference type="NCBI Taxonomy" id="1770058"/>
    <lineage>
        <taxon>Bacteria</taxon>
        <taxon>Pseudomonadati</taxon>
        <taxon>Pseudomonadota</taxon>
        <taxon>Alphaproteobacteria</taxon>
        <taxon>Hyphomicrobiales</taxon>
        <taxon>Devosiaceae</taxon>
        <taxon>Devosia</taxon>
    </lineage>
</organism>
<keyword evidence="3 13" id="KW-0285">Flavoprotein</keyword>
<reference evidence="16 17" key="1">
    <citation type="submission" date="2016-03" db="EMBL/GenBank/DDBJ databases">
        <title>Genome sequencing of Devosia sp. S37.</title>
        <authorList>
            <person name="Mohd Nor M."/>
        </authorList>
    </citation>
    <scope>NUCLEOTIDE SEQUENCE [LARGE SCALE GENOMIC DNA]</scope>
    <source>
        <strain evidence="16 17">S37</strain>
    </source>
</reference>
<dbReference type="PRINTS" id="PR00368">
    <property type="entry name" value="FADPNR"/>
</dbReference>
<dbReference type="GO" id="GO:1990234">
    <property type="term" value="C:transferase complex"/>
    <property type="evidence" value="ECO:0007669"/>
    <property type="project" value="UniProtKB-ARBA"/>
</dbReference>
<dbReference type="InterPro" id="IPR004099">
    <property type="entry name" value="Pyr_nucl-diS_OxRdtase_dimer"/>
</dbReference>
<evidence type="ECO:0000256" key="6">
    <source>
        <dbReference type="ARBA" id="ARBA00023027"/>
    </source>
</evidence>
<dbReference type="GO" id="GO:0050660">
    <property type="term" value="F:flavin adenine dinucleotide binding"/>
    <property type="evidence" value="ECO:0007669"/>
    <property type="project" value="InterPro"/>
</dbReference>
<keyword evidence="17" id="KW-1185">Reference proteome</keyword>
<dbReference type="PRINTS" id="PR00411">
    <property type="entry name" value="PNDRDTASEI"/>
</dbReference>
<comment type="miscellaneous">
    <text evidence="13">The active site is a redox-active disulfide bond.</text>
</comment>
<accession>A0A178HYA7</accession>
<sequence>MADQFDLTIIGSGPGGYVCAIRAAQLGMKVAVVEKWATLGGTCLNIGCIPSKALLHASELFEEAGHGFKALGIDIPAPQLNLPQMMNHKAETVASNVGGVDYLFKKNKITVFRGIGSIPSAGKVLVTPQSGPQTEIATKNIVIATGSVSANLPGIEIDEKQVVTSTGALTLEQVPNRLVVIGAGVIGLELGSVWMRLGAQVTVVEYLDRILPGMDSEVARQFQRMLQKQGMEFKLSSKVAGIEKQEDGSLKINVEPAKGGEAEVLEADVALVAIGRKPMTEGLGLDIAGVALDERGRVRVDAQYKSSVDGIYAIGDVIAGPMLAHKAEDEGIAIAEILAGQAGHVNYAAIPAVVYTNPEVASVGKTEDELKAEGIDYKIGKFPFTANGRAKAMLATQGFVKILADVETDRVLGAHIVGKNAGEMIHELVTLMEFSGASEDLARTTHAHPTLSEAIREAALALGDGAIHI</sequence>
<keyword evidence="11" id="KW-0547">Nucleotide-binding</keyword>
<dbReference type="InterPro" id="IPR001100">
    <property type="entry name" value="Pyr_nuc-diS_OxRdtase"/>
</dbReference>
<dbReference type="STRING" id="1770058.A3840_10280"/>
<keyword evidence="8 13" id="KW-0676">Redox-active center</keyword>
<evidence type="ECO:0000256" key="5">
    <source>
        <dbReference type="ARBA" id="ARBA00023002"/>
    </source>
</evidence>
<evidence type="ECO:0000256" key="9">
    <source>
        <dbReference type="ARBA" id="ARBA00049187"/>
    </source>
</evidence>
<dbReference type="RefSeq" id="WP_067455870.1">
    <property type="nucleotide sequence ID" value="NZ_LVVY01000086.1"/>
</dbReference>
<evidence type="ECO:0000256" key="4">
    <source>
        <dbReference type="ARBA" id="ARBA00022827"/>
    </source>
</evidence>
<feature type="domain" description="FAD/NAD(P)-binding" evidence="15">
    <location>
        <begin position="5"/>
        <end position="331"/>
    </location>
</feature>
<dbReference type="PROSITE" id="PS00076">
    <property type="entry name" value="PYRIDINE_REDOX_1"/>
    <property type="match status" value="1"/>
</dbReference>
<dbReference type="InterPro" id="IPR050151">
    <property type="entry name" value="Class-I_Pyr_Nuc-Dis_Oxidored"/>
</dbReference>
<dbReference type="InterPro" id="IPR016156">
    <property type="entry name" value="FAD/NAD-linked_Rdtase_dimer_sf"/>
</dbReference>
<evidence type="ECO:0000256" key="13">
    <source>
        <dbReference type="RuleBase" id="RU003692"/>
    </source>
</evidence>
<comment type="cofactor">
    <cofactor evidence="11 13">
        <name>FAD</name>
        <dbReference type="ChEBI" id="CHEBI:57692"/>
    </cofactor>
    <text evidence="11 13">Binds 1 FAD per subunit.</text>
</comment>
<protein>
    <recommendedName>
        <fullName evidence="2 13">Dihydrolipoyl dehydrogenase</fullName>
        <ecNumber evidence="2 13">1.8.1.4</ecNumber>
    </recommendedName>
</protein>
<dbReference type="FunFam" id="3.50.50.60:FF:000025">
    <property type="entry name" value="Dihydrolipoyl dehydrogenase"/>
    <property type="match status" value="1"/>
</dbReference>
<gene>
    <name evidence="16" type="ORF">A3840_10280</name>
</gene>
<dbReference type="Gene3D" id="3.30.390.30">
    <property type="match status" value="1"/>
</dbReference>
<feature type="disulfide bond" description="Redox-active" evidence="12">
    <location>
        <begin position="43"/>
        <end position="48"/>
    </location>
</feature>
<dbReference type="Pfam" id="PF07992">
    <property type="entry name" value="Pyr_redox_2"/>
    <property type="match status" value="1"/>
</dbReference>
<dbReference type="GO" id="GO:0045333">
    <property type="term" value="P:cellular respiration"/>
    <property type="evidence" value="ECO:0007669"/>
    <property type="project" value="UniProtKB-ARBA"/>
</dbReference>
<dbReference type="PIRSF" id="PIRSF000350">
    <property type="entry name" value="Mercury_reductase_MerA"/>
    <property type="match status" value="1"/>
</dbReference>
<feature type="binding site" evidence="11">
    <location>
        <position position="116"/>
    </location>
    <ligand>
        <name>FAD</name>
        <dbReference type="ChEBI" id="CHEBI:57692"/>
    </ligand>
</feature>
<feature type="domain" description="Pyridine nucleotide-disulphide oxidoreductase dimerisation" evidence="14">
    <location>
        <begin position="350"/>
        <end position="459"/>
    </location>
</feature>
<dbReference type="NCBIfam" id="TIGR01350">
    <property type="entry name" value="lipoamide_DH"/>
    <property type="match status" value="1"/>
</dbReference>
<dbReference type="FunFam" id="3.30.390.30:FF:000001">
    <property type="entry name" value="Dihydrolipoyl dehydrogenase"/>
    <property type="match status" value="1"/>
</dbReference>
<dbReference type="InterPro" id="IPR036188">
    <property type="entry name" value="FAD/NAD-bd_sf"/>
</dbReference>
<dbReference type="Proteomes" id="UP000078389">
    <property type="component" value="Unassembled WGS sequence"/>
</dbReference>
<proteinExistence type="inferred from homology"/>
<feature type="active site" description="Proton acceptor" evidence="10">
    <location>
        <position position="448"/>
    </location>
</feature>
<evidence type="ECO:0000259" key="14">
    <source>
        <dbReference type="Pfam" id="PF02852"/>
    </source>
</evidence>
<evidence type="ECO:0000256" key="8">
    <source>
        <dbReference type="ARBA" id="ARBA00023284"/>
    </source>
</evidence>
<dbReference type="InterPro" id="IPR006258">
    <property type="entry name" value="Lipoamide_DH"/>
</dbReference>
<dbReference type="SUPFAM" id="SSF55424">
    <property type="entry name" value="FAD/NAD-linked reductases, dimerisation (C-terminal) domain"/>
    <property type="match status" value="1"/>
</dbReference>
<evidence type="ECO:0000313" key="16">
    <source>
        <dbReference type="EMBL" id="OAM77024.1"/>
    </source>
</evidence>
<dbReference type="EC" id="1.8.1.4" evidence="2 13"/>
<feature type="binding site" evidence="11">
    <location>
        <position position="205"/>
    </location>
    <ligand>
        <name>NAD(+)</name>
        <dbReference type="ChEBI" id="CHEBI:57540"/>
    </ligand>
</feature>
<evidence type="ECO:0000259" key="15">
    <source>
        <dbReference type="Pfam" id="PF07992"/>
    </source>
</evidence>
<feature type="binding site" evidence="11">
    <location>
        <position position="275"/>
    </location>
    <ligand>
        <name>NAD(+)</name>
        <dbReference type="ChEBI" id="CHEBI:57540"/>
    </ligand>
</feature>
<dbReference type="SUPFAM" id="SSF51905">
    <property type="entry name" value="FAD/NAD(P)-binding domain"/>
    <property type="match status" value="1"/>
</dbReference>
<keyword evidence="5 13" id="KW-0560">Oxidoreductase</keyword>
<dbReference type="GO" id="GO:0005737">
    <property type="term" value="C:cytoplasm"/>
    <property type="evidence" value="ECO:0007669"/>
    <property type="project" value="UniProtKB-ARBA"/>
</dbReference>
<dbReference type="OrthoDB" id="9761158at2"/>
<evidence type="ECO:0000256" key="7">
    <source>
        <dbReference type="ARBA" id="ARBA00023157"/>
    </source>
</evidence>
<evidence type="ECO:0000256" key="2">
    <source>
        <dbReference type="ARBA" id="ARBA00012608"/>
    </source>
</evidence>